<keyword evidence="1" id="KW-0732">Signal</keyword>
<dbReference type="EMBL" id="JABWPM010000029">
    <property type="protein sequence ID" value="NUY98664.1"/>
    <property type="molecule type" value="Genomic_DNA"/>
</dbReference>
<dbReference type="RefSeq" id="WP_031374892.1">
    <property type="nucleotide sequence ID" value="NZ_JABWPE010000029.1"/>
</dbReference>
<reference evidence="2 5" key="2">
    <citation type="submission" date="2024-04" db="EMBL/GenBank/DDBJ databases">
        <authorList>
            <person name="Suleimanova A.D."/>
            <person name="Pudova D.S."/>
            <person name="Shagimardanova E.I."/>
            <person name="Sharipova M.R."/>
        </authorList>
    </citation>
    <scope>NUCLEOTIDE SEQUENCE [LARGE SCALE GENOMIC DNA]</scope>
    <source>
        <strain evidence="2 5">3.1</strain>
    </source>
</reference>
<dbReference type="AlphaFoldDB" id="A0A7Y6NHK9"/>
<evidence type="ECO:0000256" key="1">
    <source>
        <dbReference type="SAM" id="SignalP"/>
    </source>
</evidence>
<comment type="caution">
    <text evidence="3">The sequence shown here is derived from an EMBL/GenBank/DDBJ whole genome shotgun (WGS) entry which is preliminary data.</text>
</comment>
<dbReference type="Proteomes" id="UP001468095">
    <property type="component" value="Unassembled WGS sequence"/>
</dbReference>
<dbReference type="EMBL" id="JBCGBG010000002">
    <property type="protein sequence ID" value="MEL7696566.1"/>
    <property type="molecule type" value="Genomic_DNA"/>
</dbReference>
<feature type="chain" id="PRO_5030871964" description="Lipoprotein" evidence="1">
    <location>
        <begin position="27"/>
        <end position="154"/>
    </location>
</feature>
<feature type="signal peptide" evidence="1">
    <location>
        <begin position="1"/>
        <end position="26"/>
    </location>
</feature>
<evidence type="ECO:0008006" key="6">
    <source>
        <dbReference type="Google" id="ProtNLM"/>
    </source>
</evidence>
<dbReference type="Proteomes" id="UP000566985">
    <property type="component" value="Unassembled WGS sequence"/>
</dbReference>
<evidence type="ECO:0000313" key="3">
    <source>
        <dbReference type="EMBL" id="NUY98664.1"/>
    </source>
</evidence>
<name>A0A7Y6NHK9_9GAMM</name>
<gene>
    <name evidence="2" type="ORF">AABB92_12980</name>
    <name evidence="3" type="ORF">HU668_19625</name>
</gene>
<organism evidence="3 4">
    <name type="scientific">Pantoea brenneri</name>
    <dbReference type="NCBI Taxonomy" id="472694"/>
    <lineage>
        <taxon>Bacteria</taxon>
        <taxon>Pseudomonadati</taxon>
        <taxon>Pseudomonadota</taxon>
        <taxon>Gammaproteobacteria</taxon>
        <taxon>Enterobacterales</taxon>
        <taxon>Erwiniaceae</taxon>
        <taxon>Pantoea</taxon>
    </lineage>
</organism>
<dbReference type="GeneID" id="57347379"/>
<evidence type="ECO:0000313" key="2">
    <source>
        <dbReference type="EMBL" id="MEL7696566.1"/>
    </source>
</evidence>
<reference evidence="3 4" key="1">
    <citation type="submission" date="2020-05" db="EMBL/GenBank/DDBJ databases">
        <title>Whole Genome Sequences of Enterobacteriales Associated with the International Space Station.</title>
        <authorList>
            <person name="Bharadwaj A."/>
            <person name="Daudu R."/>
            <person name="Singh N."/>
            <person name="Wood J."/>
            <person name="Debieu M."/>
            <person name="Mason C."/>
            <person name="Wang C."/>
            <person name="Venkateswaran K."/>
        </authorList>
    </citation>
    <scope>NUCLEOTIDE SEQUENCE [LARGE SCALE GENOMIC DNA]</scope>
    <source>
        <strain evidence="3 4">IF5SW-B1</strain>
    </source>
</reference>
<sequence length="154" mass="17541">MRWKSALNGKWLLVYFLMAASTFAGARLITPAAAPQAGVEGFIQLGFYDLMSRRKEIYDSHMQTVNHATLTTITNPNDNRFVLKGKFSEINEQNGKRFFSYTPIYYSTAQKGLMIDGLVDMLMHIDFWMQPVYVGNKQLVVGQSGAIFLYPLRK</sequence>
<accession>A0A7Y6NHK9</accession>
<protein>
    <recommendedName>
        <fullName evidence="6">Lipoprotein</fullName>
    </recommendedName>
</protein>
<proteinExistence type="predicted"/>
<keyword evidence="5" id="KW-1185">Reference proteome</keyword>
<evidence type="ECO:0000313" key="4">
    <source>
        <dbReference type="Proteomes" id="UP000566985"/>
    </source>
</evidence>
<evidence type="ECO:0000313" key="5">
    <source>
        <dbReference type="Proteomes" id="UP001468095"/>
    </source>
</evidence>